<evidence type="ECO:0000259" key="8">
    <source>
        <dbReference type="Pfam" id="PF01694"/>
    </source>
</evidence>
<feature type="transmembrane region" description="Helical" evidence="7">
    <location>
        <begin position="39"/>
        <end position="63"/>
    </location>
</feature>
<protein>
    <recommendedName>
        <fullName evidence="8">Peptidase S54 rhomboid domain-containing protein</fullName>
    </recommendedName>
</protein>
<feature type="non-terminal residue" evidence="9">
    <location>
        <position position="1"/>
    </location>
</feature>
<dbReference type="AlphaFoldDB" id="A0A382W197"/>
<keyword evidence="4 7" id="KW-0812">Transmembrane</keyword>
<organism evidence="9">
    <name type="scientific">marine metagenome</name>
    <dbReference type="NCBI Taxonomy" id="408172"/>
    <lineage>
        <taxon>unclassified sequences</taxon>
        <taxon>metagenomes</taxon>
        <taxon>ecological metagenomes</taxon>
    </lineage>
</organism>
<evidence type="ECO:0000256" key="1">
    <source>
        <dbReference type="ARBA" id="ARBA00004141"/>
    </source>
</evidence>
<dbReference type="GO" id="GO:0016020">
    <property type="term" value="C:membrane"/>
    <property type="evidence" value="ECO:0007669"/>
    <property type="project" value="UniProtKB-SubCell"/>
</dbReference>
<dbReference type="PANTHER" id="PTHR43066:SF26">
    <property type="entry name" value="RHOMBOID PROTEASE GLPG"/>
    <property type="match status" value="1"/>
</dbReference>
<proteinExistence type="predicted"/>
<reference evidence="9" key="1">
    <citation type="submission" date="2018-05" db="EMBL/GenBank/DDBJ databases">
        <authorList>
            <person name="Lanie J.A."/>
            <person name="Ng W.-L."/>
            <person name="Kazmierczak K.M."/>
            <person name="Andrzejewski T.M."/>
            <person name="Davidsen T.M."/>
            <person name="Wayne K.J."/>
            <person name="Tettelin H."/>
            <person name="Glass J.I."/>
            <person name="Rusch D."/>
            <person name="Podicherti R."/>
            <person name="Tsui H.-C.T."/>
            <person name="Winkler M.E."/>
        </authorList>
    </citation>
    <scope>NUCLEOTIDE SEQUENCE</scope>
</reference>
<name>A0A382W197_9ZZZZ</name>
<dbReference type="Pfam" id="PF01694">
    <property type="entry name" value="Rhomboid"/>
    <property type="match status" value="1"/>
</dbReference>
<evidence type="ECO:0000256" key="4">
    <source>
        <dbReference type="ARBA" id="ARBA00022692"/>
    </source>
</evidence>
<dbReference type="Gene3D" id="1.20.1540.10">
    <property type="entry name" value="Rhomboid-like"/>
    <property type="match status" value="1"/>
</dbReference>
<evidence type="ECO:0000256" key="2">
    <source>
        <dbReference type="ARBA" id="ARBA00022475"/>
    </source>
</evidence>
<keyword evidence="3" id="KW-0997">Cell inner membrane</keyword>
<feature type="transmembrane region" description="Helical" evidence="7">
    <location>
        <begin position="131"/>
        <end position="151"/>
    </location>
</feature>
<gene>
    <name evidence="9" type="ORF">METZ01_LOCUS405367</name>
</gene>
<dbReference type="InterPro" id="IPR035952">
    <property type="entry name" value="Rhomboid-like_sf"/>
</dbReference>
<evidence type="ECO:0000256" key="6">
    <source>
        <dbReference type="ARBA" id="ARBA00023136"/>
    </source>
</evidence>
<feature type="transmembrane region" description="Helical" evidence="7">
    <location>
        <begin position="75"/>
        <end position="97"/>
    </location>
</feature>
<evidence type="ECO:0000256" key="3">
    <source>
        <dbReference type="ARBA" id="ARBA00022519"/>
    </source>
</evidence>
<dbReference type="SUPFAM" id="SSF144091">
    <property type="entry name" value="Rhomboid-like"/>
    <property type="match status" value="1"/>
</dbReference>
<keyword evidence="6 7" id="KW-0472">Membrane</keyword>
<evidence type="ECO:0000256" key="5">
    <source>
        <dbReference type="ARBA" id="ARBA00022989"/>
    </source>
</evidence>
<dbReference type="PANTHER" id="PTHR43066">
    <property type="entry name" value="RHOMBOID-RELATED PROTEIN"/>
    <property type="match status" value="1"/>
</dbReference>
<feature type="domain" description="Peptidase S54 rhomboid" evidence="8">
    <location>
        <begin position="38"/>
        <end position="175"/>
    </location>
</feature>
<keyword evidence="2" id="KW-1003">Cell membrane</keyword>
<accession>A0A382W197</accession>
<sequence length="178" mass="19707">FTKVGTAQEATAQWTITEYVRDSTMIKWMPGLPEARSGHIWRVITPIFLHFGFMHVIFNLYWLHFLGGGLEGRLGSLKFALFILFTAALSNVGQYIVEGSPSFGGMSGVNYALFGYIWIRGGRDPSFGLQLDQSTITILLIWFAICFTGLVGNIANTAHTMGLVIGAAWGWLAARRAR</sequence>
<dbReference type="EMBL" id="UINC01156220">
    <property type="protein sequence ID" value="SVD52513.1"/>
    <property type="molecule type" value="Genomic_DNA"/>
</dbReference>
<evidence type="ECO:0000256" key="7">
    <source>
        <dbReference type="SAM" id="Phobius"/>
    </source>
</evidence>
<dbReference type="GO" id="GO:0004252">
    <property type="term" value="F:serine-type endopeptidase activity"/>
    <property type="evidence" value="ECO:0007669"/>
    <property type="project" value="InterPro"/>
</dbReference>
<evidence type="ECO:0000313" key="9">
    <source>
        <dbReference type="EMBL" id="SVD52513.1"/>
    </source>
</evidence>
<keyword evidence="5 7" id="KW-1133">Transmembrane helix</keyword>
<comment type="subcellular location">
    <subcellularLocation>
        <location evidence="1">Membrane</location>
        <topology evidence="1">Multi-pass membrane protein</topology>
    </subcellularLocation>
</comment>
<dbReference type="InterPro" id="IPR022764">
    <property type="entry name" value="Peptidase_S54_rhomboid_dom"/>
</dbReference>